<organism evidence="1 2">
    <name type="scientific">Tanacetum coccineum</name>
    <dbReference type="NCBI Taxonomy" id="301880"/>
    <lineage>
        <taxon>Eukaryota</taxon>
        <taxon>Viridiplantae</taxon>
        <taxon>Streptophyta</taxon>
        <taxon>Embryophyta</taxon>
        <taxon>Tracheophyta</taxon>
        <taxon>Spermatophyta</taxon>
        <taxon>Magnoliopsida</taxon>
        <taxon>eudicotyledons</taxon>
        <taxon>Gunneridae</taxon>
        <taxon>Pentapetalae</taxon>
        <taxon>asterids</taxon>
        <taxon>campanulids</taxon>
        <taxon>Asterales</taxon>
        <taxon>Asteraceae</taxon>
        <taxon>Asteroideae</taxon>
        <taxon>Anthemideae</taxon>
        <taxon>Anthemidinae</taxon>
        <taxon>Tanacetum</taxon>
    </lineage>
</organism>
<comment type="caution">
    <text evidence="1">The sequence shown here is derived from an EMBL/GenBank/DDBJ whole genome shotgun (WGS) entry which is preliminary data.</text>
</comment>
<reference evidence="1" key="1">
    <citation type="journal article" date="2022" name="Int. J. Mol. Sci.">
        <title>Draft Genome of Tanacetum Coccineum: Genomic Comparison of Closely Related Tanacetum-Family Plants.</title>
        <authorList>
            <person name="Yamashiro T."/>
            <person name="Shiraishi A."/>
            <person name="Nakayama K."/>
            <person name="Satake H."/>
        </authorList>
    </citation>
    <scope>NUCLEOTIDE SEQUENCE</scope>
</reference>
<dbReference type="Proteomes" id="UP001151760">
    <property type="component" value="Unassembled WGS sequence"/>
</dbReference>
<keyword evidence="2" id="KW-1185">Reference proteome</keyword>
<proteinExistence type="predicted"/>
<accession>A0ABQ4ZXG6</accession>
<evidence type="ECO:0000313" key="2">
    <source>
        <dbReference type="Proteomes" id="UP001151760"/>
    </source>
</evidence>
<name>A0ABQ4ZXG6_9ASTR</name>
<reference evidence="1" key="2">
    <citation type="submission" date="2022-01" db="EMBL/GenBank/DDBJ databases">
        <authorList>
            <person name="Yamashiro T."/>
            <person name="Shiraishi A."/>
            <person name="Satake H."/>
            <person name="Nakayama K."/>
        </authorList>
    </citation>
    <scope>NUCLEOTIDE SEQUENCE</scope>
</reference>
<dbReference type="EMBL" id="BQNB010011774">
    <property type="protein sequence ID" value="GJS94989.1"/>
    <property type="molecule type" value="Genomic_DNA"/>
</dbReference>
<sequence>MFELGMADDVQSVLATLVMPTAVPVILKTYNLPPWLYRSTDHVDNDQDPEVSTTSELFALANGPSWTPISVNSCVVDGVRFKCEIVVELSINCLYVMLIVLVHMSSPMSARVPQEVTVAVMIVPHHTLCTYRCGVCFANKAKLKRKPIWRHGIGQAEYPRQDQQALSLKESRYLGLITYGKDVRSVPLYYPSWRIPKSGSGDHFPEMGSVIPFLMFNIIIVPCLDLQAAHRIPASPPGHEIYEGITQH</sequence>
<evidence type="ECO:0000313" key="1">
    <source>
        <dbReference type="EMBL" id="GJS94989.1"/>
    </source>
</evidence>
<gene>
    <name evidence="1" type="ORF">Tco_0801957</name>
</gene>
<protein>
    <submittedName>
        <fullName evidence="1">Uncharacterized protein</fullName>
    </submittedName>
</protein>